<dbReference type="EMBL" id="CP002542">
    <property type="protein sequence ID" value="AEA43838.1"/>
    <property type="molecule type" value="Genomic_DNA"/>
</dbReference>
<dbReference type="PROSITE" id="PS51257">
    <property type="entry name" value="PROKAR_LIPOPROTEIN"/>
    <property type="match status" value="1"/>
</dbReference>
<gene>
    <name evidence="1" type="ordered locus">Fluta_1851</name>
</gene>
<evidence type="ECO:0008006" key="3">
    <source>
        <dbReference type="Google" id="ProtNLM"/>
    </source>
</evidence>
<dbReference type="AlphaFoldDB" id="F2IIY0"/>
<dbReference type="HOGENOM" id="CLU_1832211_0_0_10"/>
<evidence type="ECO:0000313" key="2">
    <source>
        <dbReference type="Proteomes" id="UP000007463"/>
    </source>
</evidence>
<dbReference type="STRING" id="755732.Fluta_1851"/>
<accession>F2IIY0</accession>
<sequence>MKQLTLNWLSFSLFFFLIFSCKKKEDFLPLKTGKYRVDYKVVHPNGTIDTYQFTAYGPRTTGYYYKFSIKVTDTTNFKRATLSTTERRIKGLAWLNYNETYGESVKITEYECSEDNLTMYFTSYQPTDSISGTIIFNSIE</sequence>
<protein>
    <recommendedName>
        <fullName evidence="3">Lipoprotein</fullName>
    </recommendedName>
</protein>
<dbReference type="Proteomes" id="UP000007463">
    <property type="component" value="Chromosome"/>
</dbReference>
<dbReference type="RefSeq" id="WP_013686608.1">
    <property type="nucleotide sequence ID" value="NC_015321.1"/>
</dbReference>
<reference evidence="2" key="2">
    <citation type="submission" date="2011-02" db="EMBL/GenBank/DDBJ databases">
        <title>The complete genome of Fluviicola taffensis DSM 16823.</title>
        <authorList>
            <consortium name="US DOE Joint Genome Institute (JGI-PGF)"/>
            <person name="Lucas S."/>
            <person name="Copeland A."/>
            <person name="Lapidus A."/>
            <person name="Bruce D."/>
            <person name="Goodwin L."/>
            <person name="Pitluck S."/>
            <person name="Kyrpides N."/>
            <person name="Mavromatis K."/>
            <person name="Ivanova N."/>
            <person name="Mikhailova N."/>
            <person name="Pagani I."/>
            <person name="Chertkov O."/>
            <person name="Detter J.C."/>
            <person name="Han C."/>
            <person name="Tapia R."/>
            <person name="Land M."/>
            <person name="Hauser L."/>
            <person name="Markowitz V."/>
            <person name="Cheng J.-F."/>
            <person name="Hugenholtz P."/>
            <person name="Woyke T."/>
            <person name="Wu D."/>
            <person name="Tindall B."/>
            <person name="Pomrenke H.G."/>
            <person name="Brambilla E."/>
            <person name="Klenk H.-P."/>
            <person name="Eisen J.A."/>
        </authorList>
    </citation>
    <scope>NUCLEOTIDE SEQUENCE [LARGE SCALE GENOMIC DNA]</scope>
    <source>
        <strain evidence="2">DSM 16823 / RW262 / RW262</strain>
    </source>
</reference>
<reference evidence="1 2" key="1">
    <citation type="journal article" date="2011" name="Stand. Genomic Sci.">
        <title>Complete genome sequence of the gliding freshwater bacterium Fluviicola taffensis type strain (RW262).</title>
        <authorList>
            <person name="Woyke T."/>
            <person name="Chertkov O."/>
            <person name="Lapidus A."/>
            <person name="Nolan M."/>
            <person name="Lucas S."/>
            <person name="Del Rio T.G."/>
            <person name="Tice H."/>
            <person name="Cheng J.F."/>
            <person name="Tapia R."/>
            <person name="Han C."/>
            <person name="Goodwin L."/>
            <person name="Pitluck S."/>
            <person name="Liolios K."/>
            <person name="Pagani I."/>
            <person name="Ivanova N."/>
            <person name="Huntemann M."/>
            <person name="Mavromatis K."/>
            <person name="Mikhailova N."/>
            <person name="Pati A."/>
            <person name="Chen A."/>
            <person name="Palaniappan K."/>
            <person name="Land M."/>
            <person name="Hauser L."/>
            <person name="Brambilla E.M."/>
            <person name="Rohde M."/>
            <person name="Mwirichia R."/>
            <person name="Sikorski J."/>
            <person name="Tindall B.J."/>
            <person name="Goker M."/>
            <person name="Bristow J."/>
            <person name="Eisen J.A."/>
            <person name="Markowitz V."/>
            <person name="Hugenholtz P."/>
            <person name="Klenk H.P."/>
            <person name="Kyrpides N.C."/>
        </authorList>
    </citation>
    <scope>NUCLEOTIDE SEQUENCE [LARGE SCALE GENOMIC DNA]</scope>
    <source>
        <strain evidence="2">DSM 16823 / RW262 / RW262</strain>
    </source>
</reference>
<evidence type="ECO:0000313" key="1">
    <source>
        <dbReference type="EMBL" id="AEA43838.1"/>
    </source>
</evidence>
<dbReference type="KEGG" id="fte:Fluta_1851"/>
<name>F2IIY0_FLUTR</name>
<proteinExistence type="predicted"/>
<keyword evidence="2" id="KW-1185">Reference proteome</keyword>
<organism evidence="1 2">
    <name type="scientific">Fluviicola taffensis (strain DSM 16823 / NCIMB 13979 / RW262)</name>
    <dbReference type="NCBI Taxonomy" id="755732"/>
    <lineage>
        <taxon>Bacteria</taxon>
        <taxon>Pseudomonadati</taxon>
        <taxon>Bacteroidota</taxon>
        <taxon>Flavobacteriia</taxon>
        <taxon>Flavobacteriales</taxon>
        <taxon>Crocinitomicaceae</taxon>
        <taxon>Fluviicola</taxon>
    </lineage>
</organism>